<protein>
    <recommendedName>
        <fullName evidence="5">Sodium/bile acid cotransporter</fullName>
    </recommendedName>
</protein>
<dbReference type="AlphaFoldDB" id="A0A3L8DLC6"/>
<feature type="transmembrane region" description="Helical" evidence="2">
    <location>
        <begin position="47"/>
        <end position="70"/>
    </location>
</feature>
<feature type="transmembrane region" description="Helical" evidence="2">
    <location>
        <begin position="185"/>
        <end position="202"/>
    </location>
</feature>
<comment type="caution">
    <text evidence="3">The sequence shown here is derived from an EMBL/GenBank/DDBJ whole genome shotgun (WGS) entry which is preliminary data.</text>
</comment>
<keyword evidence="2" id="KW-1133">Transmembrane helix</keyword>
<keyword evidence="2" id="KW-0472">Membrane</keyword>
<feature type="transmembrane region" description="Helical" evidence="2">
    <location>
        <begin position="209"/>
        <end position="229"/>
    </location>
</feature>
<feature type="transmembrane region" description="Helical" evidence="2">
    <location>
        <begin position="115"/>
        <end position="136"/>
    </location>
</feature>
<evidence type="ECO:0008006" key="5">
    <source>
        <dbReference type="Google" id="ProtNLM"/>
    </source>
</evidence>
<feature type="transmembrane region" description="Helical" evidence="2">
    <location>
        <begin position="336"/>
        <end position="360"/>
    </location>
</feature>
<dbReference type="InterPro" id="IPR016833">
    <property type="entry name" value="Put_Na-Bile_cotransptr"/>
</dbReference>
<dbReference type="PANTHER" id="PTHR18640">
    <property type="entry name" value="SOLUTE CARRIER FAMILY 10 MEMBER 7"/>
    <property type="match status" value="1"/>
</dbReference>
<evidence type="ECO:0000313" key="4">
    <source>
        <dbReference type="Proteomes" id="UP000279307"/>
    </source>
</evidence>
<comment type="similarity">
    <text evidence="1">Belongs to the bile acid:sodium symporter (BASS) (TC 2.A.28) family.</text>
</comment>
<proteinExistence type="inferred from homology"/>
<dbReference type="GO" id="GO:0005886">
    <property type="term" value="C:plasma membrane"/>
    <property type="evidence" value="ECO:0007669"/>
    <property type="project" value="TreeGrafter"/>
</dbReference>
<dbReference type="InterPro" id="IPR038770">
    <property type="entry name" value="Na+/solute_symporter_sf"/>
</dbReference>
<dbReference type="OrthoDB" id="188035at2759"/>
<sequence>MCVKFTQLDLQPRKKDNLLHRYGYVLLMLACMVLASMQPHIGGTNGIINGNLIICYFAVPLTYLEAGLLCDPKSLYSTLRDGYLLAFVMTFVYILMPFLARIGTYLLTYAKVNVWLLKGIEVLYCMPPPFSTGLALCRLARADLPTSVITTLVSHFGGLFLSPLLLYLMLGTSTPPLVGINVKETVYSTLVPLATGIALRSYVLKDRHLSISTGWLSQVLLLAIAYQWFCDAVLVDASSLQAVDILYCVLIGKPSCPSSSECFIDGTFAETHVQPRVSLQACVGQLLLSSLCWILCSQWLPRNILLAALFTSTHKSVGLGGWILRGAYHGSAYGPAVNLPLTILPVAQLLLGSLLASWLAP</sequence>
<feature type="transmembrane region" description="Helical" evidence="2">
    <location>
        <begin position="21"/>
        <end position="41"/>
    </location>
</feature>
<dbReference type="Gene3D" id="1.20.1530.20">
    <property type="match status" value="1"/>
</dbReference>
<keyword evidence="2" id="KW-0812">Transmembrane</keyword>
<name>A0A3L8DLC6_OOCBI</name>
<dbReference type="Proteomes" id="UP000279307">
    <property type="component" value="Chromosome 7"/>
</dbReference>
<dbReference type="Pfam" id="PF13593">
    <property type="entry name" value="SBF_like"/>
    <property type="match status" value="1"/>
</dbReference>
<evidence type="ECO:0000313" key="3">
    <source>
        <dbReference type="EMBL" id="RLU20982.1"/>
    </source>
</evidence>
<dbReference type="PANTHER" id="PTHR18640:SF5">
    <property type="entry name" value="SODIUM_BILE ACID COTRANSPORTER 7"/>
    <property type="match status" value="1"/>
</dbReference>
<accession>A0A3L8DLC6</accession>
<feature type="transmembrane region" description="Helical" evidence="2">
    <location>
        <begin position="82"/>
        <end position="103"/>
    </location>
</feature>
<organism evidence="3 4">
    <name type="scientific">Ooceraea biroi</name>
    <name type="common">Clonal raider ant</name>
    <name type="synonym">Cerapachys biroi</name>
    <dbReference type="NCBI Taxonomy" id="2015173"/>
    <lineage>
        <taxon>Eukaryota</taxon>
        <taxon>Metazoa</taxon>
        <taxon>Ecdysozoa</taxon>
        <taxon>Arthropoda</taxon>
        <taxon>Hexapoda</taxon>
        <taxon>Insecta</taxon>
        <taxon>Pterygota</taxon>
        <taxon>Neoptera</taxon>
        <taxon>Endopterygota</taxon>
        <taxon>Hymenoptera</taxon>
        <taxon>Apocrita</taxon>
        <taxon>Aculeata</taxon>
        <taxon>Formicoidea</taxon>
        <taxon>Formicidae</taxon>
        <taxon>Dorylinae</taxon>
        <taxon>Ooceraea</taxon>
    </lineage>
</organism>
<feature type="transmembrane region" description="Helical" evidence="2">
    <location>
        <begin position="148"/>
        <end position="170"/>
    </location>
</feature>
<reference evidence="3 4" key="1">
    <citation type="journal article" date="2018" name="Genome Res.">
        <title>The genomic architecture and molecular evolution of ant odorant receptors.</title>
        <authorList>
            <person name="McKenzie S.K."/>
            <person name="Kronauer D.J.C."/>
        </authorList>
    </citation>
    <scope>NUCLEOTIDE SEQUENCE [LARGE SCALE GENOMIC DNA]</scope>
    <source>
        <strain evidence="3">Clonal line C1</strain>
    </source>
</reference>
<evidence type="ECO:0000256" key="2">
    <source>
        <dbReference type="SAM" id="Phobius"/>
    </source>
</evidence>
<dbReference type="EMBL" id="QOIP01000007">
    <property type="protein sequence ID" value="RLU20982.1"/>
    <property type="molecule type" value="Genomic_DNA"/>
</dbReference>
<gene>
    <name evidence="3" type="ORF">DMN91_007598</name>
</gene>
<evidence type="ECO:0000256" key="1">
    <source>
        <dbReference type="ARBA" id="ARBA00006528"/>
    </source>
</evidence>